<feature type="region of interest" description="Disordered" evidence="1">
    <location>
        <begin position="173"/>
        <end position="197"/>
    </location>
</feature>
<protein>
    <submittedName>
        <fullName evidence="3">Uncharacterized protein</fullName>
    </submittedName>
</protein>
<sequence>MTPVERPEHPAAPQPKPSWGPGRNAALSFVAFATIFGLFAYTERDTAVGHPSVTHDISGAIGAAVGKYRKTIVTMASRATGASGTSGASGAPGPAPTRAQATPPAPPTQVASASAAPEVSTVPPVTLALALEPDAAPRPAPRTAAKHRASPHAPPVTLAAGTHAATAYGRAATRHGAAHRAPRTETLAGTGKRMDAVPKPRPYGTDTAHMQTASITHAELESARALAKARSCAVIDEWNCVEQNASRALAIDPKNSESRALLGQAIRNRL</sequence>
<name>A0A1X1PPY8_9BURK</name>
<organism evidence="3 4">
    <name type="scientific">Burkholderia puraquae</name>
    <dbReference type="NCBI Taxonomy" id="1904757"/>
    <lineage>
        <taxon>Bacteria</taxon>
        <taxon>Pseudomonadati</taxon>
        <taxon>Pseudomonadota</taxon>
        <taxon>Betaproteobacteria</taxon>
        <taxon>Burkholderiales</taxon>
        <taxon>Burkholderiaceae</taxon>
        <taxon>Burkholderia</taxon>
        <taxon>Burkholderia cepacia complex</taxon>
    </lineage>
</organism>
<dbReference type="Proteomes" id="UP000494135">
    <property type="component" value="Unassembled WGS sequence"/>
</dbReference>
<dbReference type="RefSeq" id="WP_085037866.1">
    <property type="nucleotide sequence ID" value="NZ_CADIKG010000001.1"/>
</dbReference>
<dbReference type="OrthoDB" id="9004488at2"/>
<evidence type="ECO:0000256" key="1">
    <source>
        <dbReference type="SAM" id="MobiDB-lite"/>
    </source>
</evidence>
<gene>
    <name evidence="3" type="ORF">B7G54_04130</name>
    <name evidence="2" type="ORF">LMG29660_00312</name>
</gene>
<keyword evidence="4" id="KW-1185">Reference proteome</keyword>
<feature type="compositionally biased region" description="Low complexity" evidence="1">
    <location>
        <begin position="79"/>
        <end position="117"/>
    </location>
</feature>
<evidence type="ECO:0000313" key="2">
    <source>
        <dbReference type="EMBL" id="CAB3746899.1"/>
    </source>
</evidence>
<evidence type="ECO:0000313" key="4">
    <source>
        <dbReference type="Proteomes" id="UP000193146"/>
    </source>
</evidence>
<dbReference type="AlphaFoldDB" id="A0A1X1PPY8"/>
<reference evidence="2 5" key="2">
    <citation type="submission" date="2020-04" db="EMBL/GenBank/DDBJ databases">
        <authorList>
            <person name="De Canck E."/>
        </authorList>
    </citation>
    <scope>NUCLEOTIDE SEQUENCE [LARGE SCALE GENOMIC DNA]</scope>
    <source>
        <strain evidence="2 5">LMG 29660</strain>
    </source>
</reference>
<reference evidence="3 4" key="1">
    <citation type="submission" date="2017-04" db="EMBL/GenBank/DDBJ databases">
        <title>Burkholderia puraquae sp. nov., a novel Burkholderia cepacia complex species from hospital setting samples.</title>
        <authorList>
            <person name="Martina P."/>
            <person name="Leguizamon M."/>
            <person name="Prieto C."/>
            <person name="Sousa S."/>
            <person name="Montanaro P."/>
            <person name="Draghi W."/>
            <person name="Staembler M."/>
            <person name="Bettiol M."/>
            <person name="Figoli C."/>
            <person name="Palau J."/>
            <person name="Alvarez F."/>
            <person name="Benetti S."/>
            <person name="Anchat E."/>
            <person name="Vescina C."/>
            <person name="Ferreras J."/>
            <person name="Lasch P."/>
            <person name="Lagares A."/>
            <person name="Zorreguieta A."/>
            <person name="Yantorno O."/>
            <person name="Bosch A."/>
        </authorList>
    </citation>
    <scope>NUCLEOTIDE SEQUENCE [LARGE SCALE GENOMIC DNA]</scope>
    <source>
        <strain evidence="3 4">CAMPA 1040</strain>
    </source>
</reference>
<feature type="region of interest" description="Disordered" evidence="1">
    <location>
        <begin position="79"/>
        <end position="118"/>
    </location>
</feature>
<dbReference type="EMBL" id="NBYX01000001">
    <property type="protein sequence ID" value="ORT89341.1"/>
    <property type="molecule type" value="Genomic_DNA"/>
</dbReference>
<dbReference type="Proteomes" id="UP000193146">
    <property type="component" value="Unassembled WGS sequence"/>
</dbReference>
<dbReference type="EMBL" id="CADIKG010000001">
    <property type="protein sequence ID" value="CAB3746899.1"/>
    <property type="molecule type" value="Genomic_DNA"/>
</dbReference>
<accession>A0A1X1PPY8</accession>
<feature type="region of interest" description="Disordered" evidence="1">
    <location>
        <begin position="1"/>
        <end position="22"/>
    </location>
</feature>
<proteinExistence type="predicted"/>
<evidence type="ECO:0000313" key="3">
    <source>
        <dbReference type="EMBL" id="ORT89341.1"/>
    </source>
</evidence>
<evidence type="ECO:0000313" key="5">
    <source>
        <dbReference type="Proteomes" id="UP000494135"/>
    </source>
</evidence>